<dbReference type="Gene3D" id="1.20.920.10">
    <property type="entry name" value="Bromodomain-like"/>
    <property type="match status" value="1"/>
</dbReference>
<feature type="region of interest" description="Disordered" evidence="3">
    <location>
        <begin position="478"/>
        <end position="513"/>
    </location>
</feature>
<dbReference type="OMA" id="DEYHRNT"/>
<dbReference type="PANTHER" id="PTHR22881:SF27">
    <property type="entry name" value="BROMODOMAIN CONTAINING 7_9"/>
    <property type="match status" value="1"/>
</dbReference>
<accession>A9TEJ0</accession>
<reference evidence="6" key="3">
    <citation type="submission" date="2020-12" db="UniProtKB">
        <authorList>
            <consortium name="EnsemblPlants"/>
        </authorList>
    </citation>
    <scope>IDENTIFICATION</scope>
</reference>
<dbReference type="InterPro" id="IPR036427">
    <property type="entry name" value="Bromodomain-like_sf"/>
</dbReference>
<sequence length="572" mass="60875">MAEKDKKLKVILKLPKKSSSRSKAGVPGALSSPGGISHKINSSPVVESETPLKPSSKLSVPNANANSRVATPPKKRKFKTLVEGDAKDDLGGACGVSSTTEILPVFKAPLPPFAKKPSHKKKERPINGAIEAPFPSLGKGQGPSPAPAKKVLEGVLDKLKKKDTYGVFSEPVDANLVPDYYDVIKEPMDFGTMYKKISKGLYNILSLFEKDIMLICNNAMRYNGPETVYYKQARSIQDAARKALDVIASQAGSAEAGTAKPAAHKKQAHPSKKTWSNTAAPKTTLEPANSDFASGASLAAEGEAQSNKHDFVTSKRGTQSDRSGSVAGEEPGYGVQSQATAAFEPDADVQDEQGAQQKPVALKDGRRPSSTEEYHRSTYKPRNLSAHGRGPTFAGVGGELHHLVPTGYQSEMAYAKSLSRFSAKLGPEGWKFAAQRLQRVLAPSVPFGQGWIGVHEAPPGTIFRKFPSDVKVTNATRTNQNLSSTASPNLLGGPSSSYPPVTSAYVPSPKSSRPLTINPAAQTAMDSLPTKVTSAMLVSGAASQGIFPGKLTMESVVEKPSQPVYQLERSRS</sequence>
<keyword evidence="1 2" id="KW-0103">Bromodomain</keyword>
<gene>
    <name evidence="6" type="primary">LOC112278442</name>
    <name evidence="5" type="ORF">PHYPA_031001</name>
</gene>
<evidence type="ECO:0000313" key="7">
    <source>
        <dbReference type="Proteomes" id="UP000006727"/>
    </source>
</evidence>
<evidence type="ECO:0000313" key="6">
    <source>
        <dbReference type="EnsemblPlants" id="Pp3c27_6220V3.1"/>
    </source>
</evidence>
<dbReference type="PANTHER" id="PTHR22881">
    <property type="entry name" value="BROMODOMAIN CONTAINING PROTEIN"/>
    <property type="match status" value="1"/>
</dbReference>
<feature type="compositionally biased region" description="Basic and acidic residues" evidence="3">
    <location>
        <begin position="361"/>
        <end position="376"/>
    </location>
</feature>
<feature type="compositionally biased region" description="Basic residues" evidence="3">
    <location>
        <begin position="262"/>
        <end position="272"/>
    </location>
</feature>
<dbReference type="RefSeq" id="XP_073388089.1">
    <property type="nucleotide sequence ID" value="XM_073531988.1"/>
</dbReference>
<evidence type="ECO:0000256" key="2">
    <source>
        <dbReference type="PROSITE-ProRule" id="PRU00035"/>
    </source>
</evidence>
<feature type="region of interest" description="Disordered" evidence="3">
    <location>
        <begin position="13"/>
        <end position="78"/>
    </location>
</feature>
<feature type="region of interest" description="Disordered" evidence="3">
    <location>
        <begin position="254"/>
        <end position="390"/>
    </location>
</feature>
<name>A9TEJ0_PHYPA</name>
<dbReference type="Pfam" id="PF00439">
    <property type="entry name" value="Bromodomain"/>
    <property type="match status" value="1"/>
</dbReference>
<dbReference type="eggNOG" id="KOG0955">
    <property type="taxonomic scope" value="Eukaryota"/>
</dbReference>
<evidence type="ECO:0000259" key="4">
    <source>
        <dbReference type="PROSITE" id="PS50014"/>
    </source>
</evidence>
<dbReference type="EnsemblPlants" id="Pp3c27_6220V3.2">
    <property type="protein sequence ID" value="Pp3c27_6220V3.2"/>
    <property type="gene ID" value="Pp3c27_6220"/>
</dbReference>
<dbReference type="EnsemblPlants" id="Pp3c27_6220V3.1">
    <property type="protein sequence ID" value="Pp3c27_6220V3.1"/>
    <property type="gene ID" value="Pp3c27_6220"/>
</dbReference>
<evidence type="ECO:0000256" key="1">
    <source>
        <dbReference type="ARBA" id="ARBA00023117"/>
    </source>
</evidence>
<dbReference type="SMART" id="SM00297">
    <property type="entry name" value="BROMO"/>
    <property type="match status" value="1"/>
</dbReference>
<feature type="compositionally biased region" description="Polar residues" evidence="3">
    <location>
        <begin position="56"/>
        <end position="69"/>
    </location>
</feature>
<dbReference type="GeneID" id="112278442"/>
<dbReference type="PROSITE" id="PS00633">
    <property type="entry name" value="BROMODOMAIN_1"/>
    <property type="match status" value="1"/>
</dbReference>
<dbReference type="SUPFAM" id="SSF47370">
    <property type="entry name" value="Bromodomain"/>
    <property type="match status" value="1"/>
</dbReference>
<dbReference type="Gramene" id="Pp3c27_6220V3.2">
    <property type="protein sequence ID" value="Pp3c27_6220V3.2"/>
    <property type="gene ID" value="Pp3c27_6220"/>
</dbReference>
<dbReference type="EMBL" id="ABEU02000027">
    <property type="protein sequence ID" value="PNR26426.1"/>
    <property type="molecule type" value="Genomic_DNA"/>
</dbReference>
<dbReference type="PaxDb" id="3218-PP1S214_29V6.1"/>
<evidence type="ECO:0000256" key="3">
    <source>
        <dbReference type="SAM" id="MobiDB-lite"/>
    </source>
</evidence>
<reference evidence="5 7" key="1">
    <citation type="journal article" date="2008" name="Science">
        <title>The Physcomitrella genome reveals evolutionary insights into the conquest of land by plants.</title>
        <authorList>
            <person name="Rensing S."/>
            <person name="Lang D."/>
            <person name="Zimmer A."/>
            <person name="Terry A."/>
            <person name="Salamov A."/>
            <person name="Shapiro H."/>
            <person name="Nishiyama T."/>
            <person name="Perroud P.-F."/>
            <person name="Lindquist E."/>
            <person name="Kamisugi Y."/>
            <person name="Tanahashi T."/>
            <person name="Sakakibara K."/>
            <person name="Fujita T."/>
            <person name="Oishi K."/>
            <person name="Shin-I T."/>
            <person name="Kuroki Y."/>
            <person name="Toyoda A."/>
            <person name="Suzuki Y."/>
            <person name="Hashimoto A."/>
            <person name="Yamaguchi K."/>
            <person name="Sugano A."/>
            <person name="Kohara Y."/>
            <person name="Fujiyama A."/>
            <person name="Anterola A."/>
            <person name="Aoki S."/>
            <person name="Ashton N."/>
            <person name="Barbazuk W.B."/>
            <person name="Barker E."/>
            <person name="Bennetzen J."/>
            <person name="Bezanilla M."/>
            <person name="Blankenship R."/>
            <person name="Cho S.H."/>
            <person name="Dutcher S."/>
            <person name="Estelle M."/>
            <person name="Fawcett J.A."/>
            <person name="Gundlach H."/>
            <person name="Hanada K."/>
            <person name="Heyl A."/>
            <person name="Hicks K.A."/>
            <person name="Hugh J."/>
            <person name="Lohr M."/>
            <person name="Mayer K."/>
            <person name="Melkozernov A."/>
            <person name="Murata T."/>
            <person name="Nelson D."/>
            <person name="Pils B."/>
            <person name="Prigge M."/>
            <person name="Reiss B."/>
            <person name="Renner T."/>
            <person name="Rombauts S."/>
            <person name="Rushton P."/>
            <person name="Sanderfoot A."/>
            <person name="Schween G."/>
            <person name="Shiu S.-H."/>
            <person name="Stueber K."/>
            <person name="Theodoulou F.L."/>
            <person name="Tu H."/>
            <person name="Van de Peer Y."/>
            <person name="Verrier P.J."/>
            <person name="Waters E."/>
            <person name="Wood A."/>
            <person name="Yang L."/>
            <person name="Cove D."/>
            <person name="Cuming A."/>
            <person name="Hasebe M."/>
            <person name="Lucas S."/>
            <person name="Mishler D.B."/>
            <person name="Reski R."/>
            <person name="Grigoriev I."/>
            <person name="Quatrano R.S."/>
            <person name="Boore J.L."/>
        </authorList>
    </citation>
    <scope>NUCLEOTIDE SEQUENCE [LARGE SCALE GENOMIC DNA]</scope>
    <source>
        <strain evidence="6 7">cv. Gransden 2004</strain>
    </source>
</reference>
<dbReference type="FunCoup" id="A9TEJ0">
    <property type="interactions" value="1727"/>
</dbReference>
<feature type="compositionally biased region" description="Polar residues" evidence="3">
    <location>
        <begin position="478"/>
        <end position="500"/>
    </location>
</feature>
<dbReference type="PRINTS" id="PR00503">
    <property type="entry name" value="BROMODOMAIN"/>
</dbReference>
<feature type="compositionally biased region" description="Low complexity" evidence="3">
    <location>
        <begin position="293"/>
        <end position="304"/>
    </location>
</feature>
<dbReference type="InterPro" id="IPR001487">
    <property type="entry name" value="Bromodomain"/>
</dbReference>
<dbReference type="Proteomes" id="UP000006727">
    <property type="component" value="Chromosome 27"/>
</dbReference>
<dbReference type="HOGENOM" id="CLU_018796_0_0_1"/>
<dbReference type="InterPro" id="IPR051831">
    <property type="entry name" value="Bromodomain_contain_prot"/>
</dbReference>
<dbReference type="AlphaFoldDB" id="A9TEJ0"/>
<dbReference type="InterPro" id="IPR018359">
    <property type="entry name" value="Bromodomain_CS"/>
</dbReference>
<dbReference type="Gramene" id="Pp3c27_6220V3.1">
    <property type="protein sequence ID" value="Pp3c27_6220V3.1"/>
    <property type="gene ID" value="Pp3c27_6220"/>
</dbReference>
<dbReference type="PROSITE" id="PS50014">
    <property type="entry name" value="BROMODOMAIN_2"/>
    <property type="match status" value="1"/>
</dbReference>
<reference evidence="5 7" key="2">
    <citation type="journal article" date="2018" name="Plant J.">
        <title>The Physcomitrella patens chromosome-scale assembly reveals moss genome structure and evolution.</title>
        <authorList>
            <person name="Lang D."/>
            <person name="Ullrich K.K."/>
            <person name="Murat F."/>
            <person name="Fuchs J."/>
            <person name="Jenkins J."/>
            <person name="Haas F.B."/>
            <person name="Piednoel M."/>
            <person name="Gundlach H."/>
            <person name="Van Bel M."/>
            <person name="Meyberg R."/>
            <person name="Vives C."/>
            <person name="Morata J."/>
            <person name="Symeonidi A."/>
            <person name="Hiss M."/>
            <person name="Muchero W."/>
            <person name="Kamisugi Y."/>
            <person name="Saleh O."/>
            <person name="Blanc G."/>
            <person name="Decker E.L."/>
            <person name="van Gessel N."/>
            <person name="Grimwood J."/>
            <person name="Hayes R.D."/>
            <person name="Graham S.W."/>
            <person name="Gunter L.E."/>
            <person name="McDaniel S.F."/>
            <person name="Hoernstein S.N.W."/>
            <person name="Larsson A."/>
            <person name="Li F.W."/>
            <person name="Perroud P.F."/>
            <person name="Phillips J."/>
            <person name="Ranjan P."/>
            <person name="Rokshar D.S."/>
            <person name="Rothfels C.J."/>
            <person name="Schneider L."/>
            <person name="Shu S."/>
            <person name="Stevenson D.W."/>
            <person name="Thummler F."/>
            <person name="Tillich M."/>
            <person name="Villarreal Aguilar J.C."/>
            <person name="Widiez T."/>
            <person name="Wong G.K."/>
            <person name="Wymore A."/>
            <person name="Zhang Y."/>
            <person name="Zimmer A.D."/>
            <person name="Quatrano R.S."/>
            <person name="Mayer K.F.X."/>
            <person name="Goodstein D."/>
            <person name="Casacuberta J.M."/>
            <person name="Vandepoele K."/>
            <person name="Reski R."/>
            <person name="Cuming A.C."/>
            <person name="Tuskan G.A."/>
            <person name="Maumus F."/>
            <person name="Salse J."/>
            <person name="Schmutz J."/>
            <person name="Rensing S.A."/>
        </authorList>
    </citation>
    <scope>NUCLEOTIDE SEQUENCE [LARGE SCALE GENOMIC DNA]</scope>
    <source>
        <strain evidence="6 7">cv. Gransden 2004</strain>
    </source>
</reference>
<dbReference type="STRING" id="3218.A9TEJ0"/>
<dbReference type="CDD" id="cd04369">
    <property type="entry name" value="Bromodomain"/>
    <property type="match status" value="1"/>
</dbReference>
<organism evidence="5">
    <name type="scientific">Physcomitrium patens</name>
    <name type="common">Spreading-leaved earth moss</name>
    <name type="synonym">Physcomitrella patens</name>
    <dbReference type="NCBI Taxonomy" id="3218"/>
    <lineage>
        <taxon>Eukaryota</taxon>
        <taxon>Viridiplantae</taxon>
        <taxon>Streptophyta</taxon>
        <taxon>Embryophyta</taxon>
        <taxon>Bryophyta</taxon>
        <taxon>Bryophytina</taxon>
        <taxon>Bryopsida</taxon>
        <taxon>Funariidae</taxon>
        <taxon>Funariales</taxon>
        <taxon>Funariaceae</taxon>
        <taxon>Physcomitrium</taxon>
    </lineage>
</organism>
<feature type="domain" description="Bromo" evidence="4">
    <location>
        <begin position="160"/>
        <end position="230"/>
    </location>
</feature>
<keyword evidence="7" id="KW-1185">Reference proteome</keyword>
<proteinExistence type="predicted"/>
<evidence type="ECO:0000313" key="5">
    <source>
        <dbReference type="EMBL" id="PNR26426.1"/>
    </source>
</evidence>
<protein>
    <recommendedName>
        <fullName evidence="4">Bromo domain-containing protein</fullName>
    </recommendedName>
</protein>